<proteinExistence type="predicted"/>
<dbReference type="CDD" id="cd03801">
    <property type="entry name" value="GT4_PimA-like"/>
    <property type="match status" value="1"/>
</dbReference>
<dbReference type="AlphaFoldDB" id="A0AAE5H8S3"/>
<dbReference type="Proteomes" id="UP000822184">
    <property type="component" value="Unassembled WGS sequence"/>
</dbReference>
<name>A0AAE5H8S3_CLOBE</name>
<dbReference type="InterPro" id="IPR001296">
    <property type="entry name" value="Glyco_trans_1"/>
</dbReference>
<dbReference type="EMBL" id="JABTDW010000001">
    <property type="protein sequence ID" value="NSB16555.1"/>
    <property type="molecule type" value="Genomic_DNA"/>
</dbReference>
<sequence length="390" mass="44938">MKIAIITPGGLPVPPLKGGAVENLIYTIIKENELGRDTLEIDVYSIEDEALKANNFSVKNTNYYFIKKEKIRNEFIFKVKTKIRNKLNYSYFLTKSIKLIKNKMYDFIIVENRPNYVMKIKNKLDSKIILHMHNEHLTSFKNYQKAVDACYKIIVVSNYIKETIIKKYCVDEEKIRILHNGIDISRFNNRTISNKNILRNEFDLSGNDFVVLFSGRLVKEKGICELINAILKCSNIKNLKLLIVGSSWFSNSNSDNFTDTLKNKTREIEDKVIFTGYIDYNQIHNIYKIADVAVLPSIWNDPFPLTVLECMGVGLPVISTKSGGIPEMIDNESGILLSIDKDIEENIAKSIEYLFNNTDIMQSMGCKAAERVQLNFSKEVFYKEFIRILN</sequence>
<reference evidence="3" key="1">
    <citation type="submission" date="2020-06" db="EMBL/GenBank/DDBJ databases">
        <title>Genomic insights into acetone-butanol-ethanol (ABE) fermentation by sequencing solventogenic clostridia strains.</title>
        <authorList>
            <person name="Brown S."/>
        </authorList>
    </citation>
    <scope>NUCLEOTIDE SEQUENCE</scope>
    <source>
        <strain evidence="3">DJ123</strain>
    </source>
</reference>
<gene>
    <name evidence="3" type="ORF">BCD95_004814</name>
</gene>
<dbReference type="Pfam" id="PF13439">
    <property type="entry name" value="Glyco_transf_4"/>
    <property type="match status" value="1"/>
</dbReference>
<protein>
    <submittedName>
        <fullName evidence="3">Glycosyltransferase involved in cell wall biosynthesis</fullName>
    </submittedName>
</protein>
<dbReference type="PANTHER" id="PTHR12526:SF638">
    <property type="entry name" value="SPORE COAT PROTEIN SA"/>
    <property type="match status" value="1"/>
</dbReference>
<dbReference type="PANTHER" id="PTHR12526">
    <property type="entry name" value="GLYCOSYLTRANSFERASE"/>
    <property type="match status" value="1"/>
</dbReference>
<feature type="domain" description="Glycosyltransferase subfamily 4-like N-terminal" evidence="2">
    <location>
        <begin position="85"/>
        <end position="186"/>
    </location>
</feature>
<evidence type="ECO:0000313" key="4">
    <source>
        <dbReference type="Proteomes" id="UP000822184"/>
    </source>
</evidence>
<dbReference type="GO" id="GO:0016757">
    <property type="term" value="F:glycosyltransferase activity"/>
    <property type="evidence" value="ECO:0007669"/>
    <property type="project" value="InterPro"/>
</dbReference>
<dbReference type="SUPFAM" id="SSF53756">
    <property type="entry name" value="UDP-Glycosyltransferase/glycogen phosphorylase"/>
    <property type="match status" value="1"/>
</dbReference>
<feature type="domain" description="Glycosyl transferase family 1" evidence="1">
    <location>
        <begin position="196"/>
        <end position="369"/>
    </location>
</feature>
<evidence type="ECO:0000313" key="3">
    <source>
        <dbReference type="EMBL" id="NSB16555.1"/>
    </source>
</evidence>
<comment type="caution">
    <text evidence="3">The sequence shown here is derived from an EMBL/GenBank/DDBJ whole genome shotgun (WGS) entry which is preliminary data.</text>
</comment>
<evidence type="ECO:0000259" key="2">
    <source>
        <dbReference type="Pfam" id="PF13439"/>
    </source>
</evidence>
<dbReference type="InterPro" id="IPR028098">
    <property type="entry name" value="Glyco_trans_4-like_N"/>
</dbReference>
<dbReference type="RefSeq" id="WP_077856309.1">
    <property type="nucleotide sequence ID" value="NZ_JABTDW010000001.1"/>
</dbReference>
<accession>A0AAE5H8S3</accession>
<evidence type="ECO:0000259" key="1">
    <source>
        <dbReference type="Pfam" id="PF00534"/>
    </source>
</evidence>
<dbReference type="Gene3D" id="3.40.50.2000">
    <property type="entry name" value="Glycogen Phosphorylase B"/>
    <property type="match status" value="2"/>
</dbReference>
<dbReference type="Pfam" id="PF00534">
    <property type="entry name" value="Glycos_transf_1"/>
    <property type="match status" value="1"/>
</dbReference>
<organism evidence="3 4">
    <name type="scientific">Clostridium beijerinckii</name>
    <name type="common">Clostridium MP</name>
    <dbReference type="NCBI Taxonomy" id="1520"/>
    <lineage>
        <taxon>Bacteria</taxon>
        <taxon>Bacillati</taxon>
        <taxon>Bacillota</taxon>
        <taxon>Clostridia</taxon>
        <taxon>Eubacteriales</taxon>
        <taxon>Clostridiaceae</taxon>
        <taxon>Clostridium</taxon>
    </lineage>
</organism>